<comment type="cofactor">
    <cofactor evidence="1">
        <name>NAD(+)</name>
        <dbReference type="ChEBI" id="CHEBI:57540"/>
    </cofactor>
</comment>
<gene>
    <name evidence="11" type="ORF">N7494_001819</name>
</gene>
<dbReference type="Gene3D" id="3.50.50.60">
    <property type="entry name" value="FAD/NAD(P)-binding domain"/>
    <property type="match status" value="2"/>
</dbReference>
<feature type="non-terminal residue" evidence="11">
    <location>
        <position position="1"/>
    </location>
</feature>
<dbReference type="AlphaFoldDB" id="A0AAD6D3K6"/>
<dbReference type="InterPro" id="IPR014105">
    <property type="entry name" value="Carotenoid/retinoid_OxRdtase"/>
</dbReference>
<name>A0AAD6D3K6_9EURO</name>
<keyword evidence="6 8" id="KW-0560">Oxidoreductase</keyword>
<protein>
    <recommendedName>
        <fullName evidence="4">Phytoene desaturase</fullName>
    </recommendedName>
    <alternativeName>
        <fullName evidence="7">Phytoene desaturase (3,4-didehydrolycopene-forming)</fullName>
    </alternativeName>
</protein>
<comment type="pathway">
    <text evidence="2 8">Carotenoid biosynthesis.</text>
</comment>
<dbReference type="NCBIfam" id="TIGR02734">
    <property type="entry name" value="crtI_fam"/>
    <property type="match status" value="1"/>
</dbReference>
<dbReference type="GO" id="GO:0016117">
    <property type="term" value="P:carotenoid biosynthetic process"/>
    <property type="evidence" value="ECO:0007669"/>
    <property type="project" value="UniProtKB-KW"/>
</dbReference>
<dbReference type="PROSITE" id="PS00982">
    <property type="entry name" value="PHYTOENE_DH"/>
    <property type="match status" value="1"/>
</dbReference>
<dbReference type="Pfam" id="PF01593">
    <property type="entry name" value="Amino_oxidase"/>
    <property type="match status" value="1"/>
</dbReference>
<dbReference type="PANTHER" id="PTHR43734">
    <property type="entry name" value="PHYTOENE DESATURASE"/>
    <property type="match status" value="1"/>
</dbReference>
<sequence>HVLNAELILFNKHSTYIGAGAGGVAIAARLAKEGIAVTVVEKNDFIGGRCSLIQENGYRFDQGPSLLLLPEIFENTFLDLGTSLAAESVQLLKCEPNYQIWFDDHDSVELSTDTVKMKREIERYEGKEGFRRFLSFMKESGHHYRLSVTHVLNKNFPTLYSMLRPGFLLSTLALHPFESIYSRASKYFASEKLRRAFTFTSMYLGMSPFEAPGTYSLLQYSELADGIWYPVGGFQVILRALADVGKRLGVEYRLNAPVSSIKLSEDGRSATGVLLTSGEVLSADIVVVNSDLVYAYNELLPKSPLSESLNRRPTSCSSMSFFWSFNRIIPELRTHNIFLADNYRESFDTIFKDHGIPFELSFYVNVPSRIDPTAAPPDRDAVVVLIPVGHLVEDTFLGIDLEDIISEVREAAFDTIERRTGAQGLRGSLLNEKIETPFSWKEKFNLNKGAILGLSHSFFNVLSFRPKTQHDEISGLYFVGASTHPGTGVPICLAGSKIVCQQICQRNNTRGTYPMIYGAFRYSFYGIWAIIFVFLVSRICCRTLA</sequence>
<evidence type="ECO:0000256" key="8">
    <source>
        <dbReference type="RuleBase" id="RU362075"/>
    </source>
</evidence>
<evidence type="ECO:0000259" key="10">
    <source>
        <dbReference type="Pfam" id="PF01593"/>
    </source>
</evidence>
<keyword evidence="5 8" id="KW-0125">Carotenoid biosynthesis</keyword>
<evidence type="ECO:0000256" key="7">
    <source>
        <dbReference type="ARBA" id="ARBA00034551"/>
    </source>
</evidence>
<evidence type="ECO:0000256" key="2">
    <source>
        <dbReference type="ARBA" id="ARBA00004829"/>
    </source>
</evidence>
<dbReference type="SUPFAM" id="SSF51905">
    <property type="entry name" value="FAD/NAD(P)-binding domain"/>
    <property type="match status" value="1"/>
</dbReference>
<dbReference type="InterPro" id="IPR002937">
    <property type="entry name" value="Amino_oxidase"/>
</dbReference>
<evidence type="ECO:0000313" key="12">
    <source>
        <dbReference type="Proteomes" id="UP001220324"/>
    </source>
</evidence>
<dbReference type="EMBL" id="JAQIZZ010000002">
    <property type="protein sequence ID" value="KAJ5552441.1"/>
    <property type="molecule type" value="Genomic_DNA"/>
</dbReference>
<evidence type="ECO:0000256" key="1">
    <source>
        <dbReference type="ARBA" id="ARBA00001911"/>
    </source>
</evidence>
<dbReference type="Proteomes" id="UP001220324">
    <property type="component" value="Unassembled WGS sequence"/>
</dbReference>
<comment type="similarity">
    <text evidence="3 8">Belongs to the carotenoid/retinoid oxidoreductase family.</text>
</comment>
<proteinExistence type="inferred from homology"/>
<keyword evidence="9" id="KW-1133">Transmembrane helix</keyword>
<dbReference type="PANTHER" id="PTHR43734:SF1">
    <property type="entry name" value="PHYTOENE DESATURASE"/>
    <property type="match status" value="1"/>
</dbReference>
<keyword evidence="9" id="KW-0812">Transmembrane</keyword>
<keyword evidence="12" id="KW-1185">Reference proteome</keyword>
<evidence type="ECO:0000256" key="5">
    <source>
        <dbReference type="ARBA" id="ARBA00022746"/>
    </source>
</evidence>
<keyword evidence="9" id="KW-0472">Membrane</keyword>
<reference evidence="11 12" key="1">
    <citation type="journal article" date="2023" name="IMA Fungus">
        <title>Comparative genomic study of the Penicillium genus elucidates a diverse pangenome and 15 lateral gene transfer events.</title>
        <authorList>
            <person name="Petersen C."/>
            <person name="Sorensen T."/>
            <person name="Nielsen M.R."/>
            <person name="Sondergaard T.E."/>
            <person name="Sorensen J.L."/>
            <person name="Fitzpatrick D.A."/>
            <person name="Frisvad J.C."/>
            <person name="Nielsen K.L."/>
        </authorList>
    </citation>
    <scope>NUCLEOTIDE SEQUENCE [LARGE SCALE GENOMIC DNA]</scope>
    <source>
        <strain evidence="11 12">IBT 35679</strain>
    </source>
</reference>
<dbReference type="InterPro" id="IPR008150">
    <property type="entry name" value="Phytoene_DH_bac_CS"/>
</dbReference>
<feature type="domain" description="Amine oxidase" evidence="10">
    <location>
        <begin position="22"/>
        <end position="503"/>
    </location>
</feature>
<evidence type="ECO:0000256" key="3">
    <source>
        <dbReference type="ARBA" id="ARBA00006046"/>
    </source>
</evidence>
<feature type="transmembrane region" description="Helical" evidence="9">
    <location>
        <begin position="522"/>
        <end position="541"/>
    </location>
</feature>
<organism evidence="11 12">
    <name type="scientific">Penicillium frequentans</name>
    <dbReference type="NCBI Taxonomy" id="3151616"/>
    <lineage>
        <taxon>Eukaryota</taxon>
        <taxon>Fungi</taxon>
        <taxon>Dikarya</taxon>
        <taxon>Ascomycota</taxon>
        <taxon>Pezizomycotina</taxon>
        <taxon>Eurotiomycetes</taxon>
        <taxon>Eurotiomycetidae</taxon>
        <taxon>Eurotiales</taxon>
        <taxon>Aspergillaceae</taxon>
        <taxon>Penicillium</taxon>
    </lineage>
</organism>
<accession>A0AAD6D3K6</accession>
<evidence type="ECO:0000256" key="9">
    <source>
        <dbReference type="SAM" id="Phobius"/>
    </source>
</evidence>
<evidence type="ECO:0000313" key="11">
    <source>
        <dbReference type="EMBL" id="KAJ5552441.1"/>
    </source>
</evidence>
<dbReference type="GO" id="GO:0016166">
    <property type="term" value="F:phytoene dehydrogenase activity"/>
    <property type="evidence" value="ECO:0007669"/>
    <property type="project" value="UniProtKB-ARBA"/>
</dbReference>
<evidence type="ECO:0000256" key="4">
    <source>
        <dbReference type="ARBA" id="ARBA00013293"/>
    </source>
</evidence>
<evidence type="ECO:0000256" key="6">
    <source>
        <dbReference type="ARBA" id="ARBA00023002"/>
    </source>
</evidence>
<comment type="caution">
    <text evidence="11">The sequence shown here is derived from an EMBL/GenBank/DDBJ whole genome shotgun (WGS) entry which is preliminary data.</text>
</comment>
<dbReference type="FunFam" id="3.50.50.60:FF:000171">
    <property type="entry name" value="zeta-carotene-forming phytoene desaturase"/>
    <property type="match status" value="1"/>
</dbReference>
<dbReference type="InterPro" id="IPR036188">
    <property type="entry name" value="FAD/NAD-bd_sf"/>
</dbReference>